<dbReference type="GO" id="GO:0008239">
    <property type="term" value="F:dipeptidyl-peptidase activity"/>
    <property type="evidence" value="ECO:0007669"/>
    <property type="project" value="InterPro"/>
</dbReference>
<evidence type="ECO:0000256" key="1">
    <source>
        <dbReference type="ARBA" id="ARBA00022801"/>
    </source>
</evidence>
<dbReference type="InterPro" id="IPR050585">
    <property type="entry name" value="Xaa-Pro_dipeptidyl-ppase/CocE"/>
</dbReference>
<keyword evidence="1 3" id="KW-0378">Hydrolase</keyword>
<dbReference type="SUPFAM" id="SSF53474">
    <property type="entry name" value="alpha/beta-Hydrolases"/>
    <property type="match status" value="1"/>
</dbReference>
<name>A0A9P9CYA7_9HYPO</name>
<dbReference type="Gene3D" id="1.10.3020.20">
    <property type="match status" value="1"/>
</dbReference>
<proteinExistence type="predicted"/>
<dbReference type="InterPro" id="IPR029058">
    <property type="entry name" value="AB_hydrolase_fold"/>
</dbReference>
<dbReference type="Gene3D" id="3.40.50.1820">
    <property type="entry name" value="alpha/beta hydrolase"/>
    <property type="match status" value="1"/>
</dbReference>
<reference evidence="3" key="1">
    <citation type="journal article" date="2021" name="Nat. Commun.">
        <title>Genetic determinants of endophytism in the Arabidopsis root mycobiome.</title>
        <authorList>
            <person name="Mesny F."/>
            <person name="Miyauchi S."/>
            <person name="Thiergart T."/>
            <person name="Pickel B."/>
            <person name="Atanasova L."/>
            <person name="Karlsson M."/>
            <person name="Huettel B."/>
            <person name="Barry K.W."/>
            <person name="Haridas S."/>
            <person name="Chen C."/>
            <person name="Bauer D."/>
            <person name="Andreopoulos W."/>
            <person name="Pangilinan J."/>
            <person name="LaButti K."/>
            <person name="Riley R."/>
            <person name="Lipzen A."/>
            <person name="Clum A."/>
            <person name="Drula E."/>
            <person name="Henrissat B."/>
            <person name="Kohler A."/>
            <person name="Grigoriev I.V."/>
            <person name="Martin F.M."/>
            <person name="Hacquard S."/>
        </authorList>
    </citation>
    <scope>NUCLEOTIDE SEQUENCE</scope>
    <source>
        <strain evidence="3">MPI-CAGE-AT-0147</strain>
    </source>
</reference>
<evidence type="ECO:0000313" key="4">
    <source>
        <dbReference type="Proteomes" id="UP000738349"/>
    </source>
</evidence>
<keyword evidence="4" id="KW-1185">Reference proteome</keyword>
<accession>A0A9P9CYA7</accession>
<dbReference type="InterPro" id="IPR005674">
    <property type="entry name" value="CocE/Ser_esterase"/>
</dbReference>
<dbReference type="AlphaFoldDB" id="A0A9P9CYA7"/>
<dbReference type="SUPFAM" id="SSF49785">
    <property type="entry name" value="Galactose-binding domain-like"/>
    <property type="match status" value="1"/>
</dbReference>
<dbReference type="Proteomes" id="UP000738349">
    <property type="component" value="Unassembled WGS sequence"/>
</dbReference>
<dbReference type="EMBL" id="JAGMUV010000053">
    <property type="protein sequence ID" value="KAH7109208.1"/>
    <property type="molecule type" value="Genomic_DNA"/>
</dbReference>
<gene>
    <name evidence="3" type="ORF">EDB81DRAFT_873976</name>
</gene>
<dbReference type="OrthoDB" id="2578740at2759"/>
<dbReference type="InterPro" id="IPR008979">
    <property type="entry name" value="Galactose-bd-like_sf"/>
</dbReference>
<organism evidence="3 4">
    <name type="scientific">Dactylonectria macrodidyma</name>
    <dbReference type="NCBI Taxonomy" id="307937"/>
    <lineage>
        <taxon>Eukaryota</taxon>
        <taxon>Fungi</taxon>
        <taxon>Dikarya</taxon>
        <taxon>Ascomycota</taxon>
        <taxon>Pezizomycotina</taxon>
        <taxon>Sordariomycetes</taxon>
        <taxon>Hypocreomycetidae</taxon>
        <taxon>Hypocreales</taxon>
        <taxon>Nectriaceae</taxon>
        <taxon>Dactylonectria</taxon>
    </lineage>
</organism>
<dbReference type="PANTHER" id="PTHR43056:SF10">
    <property type="entry name" value="COCE_NOND FAMILY, PUTATIVE (AFU_ORTHOLOGUE AFUA_7G00600)-RELATED"/>
    <property type="match status" value="1"/>
</dbReference>
<dbReference type="InterPro" id="IPR000383">
    <property type="entry name" value="Xaa-Pro-like_dom"/>
</dbReference>
<evidence type="ECO:0000313" key="3">
    <source>
        <dbReference type="EMBL" id="KAH7109208.1"/>
    </source>
</evidence>
<dbReference type="SMART" id="SM00939">
    <property type="entry name" value="PepX_C"/>
    <property type="match status" value="1"/>
</dbReference>
<dbReference type="PANTHER" id="PTHR43056">
    <property type="entry name" value="PEPTIDASE S9 PROLYL OLIGOPEPTIDASE"/>
    <property type="match status" value="1"/>
</dbReference>
<protein>
    <submittedName>
        <fullName evidence="3">Alpha/Beta hydrolase protein</fullName>
    </submittedName>
</protein>
<dbReference type="Pfam" id="PF08530">
    <property type="entry name" value="PepX_C"/>
    <property type="match status" value="1"/>
</dbReference>
<comment type="caution">
    <text evidence="3">The sequence shown here is derived from an EMBL/GenBank/DDBJ whole genome shotgun (WGS) entry which is preliminary data.</text>
</comment>
<evidence type="ECO:0000259" key="2">
    <source>
        <dbReference type="SMART" id="SM00939"/>
    </source>
</evidence>
<dbReference type="NCBIfam" id="TIGR00976">
    <property type="entry name" value="CocE_NonD"/>
    <property type="match status" value="1"/>
</dbReference>
<sequence length="574" mass="64787">MATKIGDTEIAFAEHCHEFPGVWTTFGRETKVLPKGWTKDPGRRPLPIDLLFDKDIPIKLRDGTVLPYGKTGSGALTLDTHPFRVGIPLNGTSGLEKFEAPDPAEWCPRGYAVVNVDARGTWNSEGDFYVYGTQEARDGYDTIEWIGTQPWCNGNVALYGNSWLGTTQWLIAAEKPPHLKALAPWEGLGDYYRESICRGGIPDHAFWDLLFQLFGGKNRREDVGKMVDTVSPLFSAYWDDKRPKLKNIDLPMYVTASYSTGLHTEGSLRGFFLSSSKEKWLRFCSTQEWHDIYQPKYIDEAQKFFDYYLKGIKNDWPSTPYMRLSLLGYNRPSVVDRVISSYPPPEFRIETLYLDAGNGALADQPKADANTVSYQANDKDDQGVSFVHKFDKYTELTGFARTQLYMSTPDSDDFDVYVVVRKLDKNGSALHHFNIPFKDLPPGTTEDDIPRTNVYRYVGPNGRLRASHRKVIDEPGYTPEQRALLSGLYLWHPHDKEEKIPAGTVVPLDIGLWAGGMIFDAGESLMLHIKGSLPIEKEFDELEGRIVNHNVGKHTVHTGKDHPSSLKVYLSQSG</sequence>
<feature type="domain" description="Xaa-Pro dipeptidyl-peptidase C-terminal" evidence="2">
    <location>
        <begin position="302"/>
        <end position="567"/>
    </location>
</feature>
<dbReference type="Pfam" id="PF02129">
    <property type="entry name" value="Peptidase_S15"/>
    <property type="match status" value="1"/>
</dbReference>
<dbReference type="Gene3D" id="2.60.120.260">
    <property type="entry name" value="Galactose-binding domain-like"/>
    <property type="match status" value="1"/>
</dbReference>
<dbReference type="InterPro" id="IPR013736">
    <property type="entry name" value="Xaa-Pro_dipept_C"/>
</dbReference>